<dbReference type="EMBL" id="ML003775">
    <property type="protein sequence ID" value="RKP33533.1"/>
    <property type="molecule type" value="Genomic_DNA"/>
</dbReference>
<organism evidence="3 4">
    <name type="scientific">Dimargaris cristalligena</name>
    <dbReference type="NCBI Taxonomy" id="215637"/>
    <lineage>
        <taxon>Eukaryota</taxon>
        <taxon>Fungi</taxon>
        <taxon>Fungi incertae sedis</taxon>
        <taxon>Zoopagomycota</taxon>
        <taxon>Kickxellomycotina</taxon>
        <taxon>Dimargaritomycetes</taxon>
        <taxon>Dimargaritales</taxon>
        <taxon>Dimargaritaceae</taxon>
        <taxon>Dimargaris</taxon>
    </lineage>
</organism>
<feature type="region of interest" description="Disordered" evidence="2">
    <location>
        <begin position="1"/>
        <end position="77"/>
    </location>
</feature>
<evidence type="ECO:0000256" key="2">
    <source>
        <dbReference type="SAM" id="MobiDB-lite"/>
    </source>
</evidence>
<reference evidence="4" key="1">
    <citation type="journal article" date="2018" name="Nat. Microbiol.">
        <title>Leveraging single-cell genomics to expand the fungal tree of life.</title>
        <authorList>
            <person name="Ahrendt S.R."/>
            <person name="Quandt C.A."/>
            <person name="Ciobanu D."/>
            <person name="Clum A."/>
            <person name="Salamov A."/>
            <person name="Andreopoulos B."/>
            <person name="Cheng J.F."/>
            <person name="Woyke T."/>
            <person name="Pelin A."/>
            <person name="Henrissat B."/>
            <person name="Reynolds N.K."/>
            <person name="Benny G.L."/>
            <person name="Smith M.E."/>
            <person name="James T.Y."/>
            <person name="Grigoriev I.V."/>
        </authorList>
    </citation>
    <scope>NUCLEOTIDE SEQUENCE [LARGE SCALE GENOMIC DNA]</scope>
    <source>
        <strain evidence="4">RSA 468</strain>
    </source>
</reference>
<accession>A0A4P9ZKB8</accession>
<evidence type="ECO:0000256" key="1">
    <source>
        <dbReference type="SAM" id="Coils"/>
    </source>
</evidence>
<protein>
    <submittedName>
        <fullName evidence="3">Uncharacterized protein</fullName>
    </submittedName>
</protein>
<dbReference type="AlphaFoldDB" id="A0A4P9ZKB8"/>
<feature type="coiled-coil region" evidence="1">
    <location>
        <begin position="215"/>
        <end position="249"/>
    </location>
</feature>
<evidence type="ECO:0000313" key="4">
    <source>
        <dbReference type="Proteomes" id="UP000268162"/>
    </source>
</evidence>
<keyword evidence="1" id="KW-0175">Coiled coil</keyword>
<proteinExistence type="predicted"/>
<feature type="region of interest" description="Disordered" evidence="2">
    <location>
        <begin position="163"/>
        <end position="198"/>
    </location>
</feature>
<evidence type="ECO:0000313" key="3">
    <source>
        <dbReference type="EMBL" id="RKP33533.1"/>
    </source>
</evidence>
<dbReference type="Proteomes" id="UP000268162">
    <property type="component" value="Unassembled WGS sequence"/>
</dbReference>
<name>A0A4P9ZKB8_9FUNG</name>
<sequence>MQTPKLKLSNQRVTCQPLSPVEDENAPPTPLLRKSSAYLALPRGTPKRSAAGSGTADPARSTPAYSPDNHPHPGRELVDYANQSFNLMSFVTPHPNRPRAGGSVLDPLDPPAEALGLMDMSAIEPIRQLRPLGDDGPPDSSRLFGPDHIETLFSVFETHPLDPESEDHDPFLRCSTPRSESPTGFPNEYSPILGSSPRRLSVPPEMVIPACRDKRSGFELQCEDLNSEMNKIKNQLEKSGNELRALRETIHAQSRIEAELDEGIEVTSDSIAALQLKLQDQNM</sequence>
<feature type="compositionally biased region" description="Polar residues" evidence="2">
    <location>
        <begin position="1"/>
        <end position="17"/>
    </location>
</feature>
<keyword evidence="4" id="KW-1185">Reference proteome</keyword>
<gene>
    <name evidence="3" type="ORF">BJ085DRAFT_30374</name>
</gene>